<reference evidence="2 3" key="1">
    <citation type="submission" date="2023-08" db="EMBL/GenBank/DDBJ databases">
        <title>Black Yeasts Isolated from many extreme environments.</title>
        <authorList>
            <person name="Coleine C."/>
            <person name="Stajich J.E."/>
            <person name="Selbmann L."/>
        </authorList>
    </citation>
    <scope>NUCLEOTIDE SEQUENCE [LARGE SCALE GENOMIC DNA]</scope>
    <source>
        <strain evidence="2 3">CCFEE 5792</strain>
    </source>
</reference>
<feature type="region of interest" description="Disordered" evidence="1">
    <location>
        <begin position="207"/>
        <end position="285"/>
    </location>
</feature>
<gene>
    <name evidence="2" type="ORF">LTR84_001692</name>
</gene>
<feature type="compositionally biased region" description="Polar residues" evidence="1">
    <location>
        <begin position="574"/>
        <end position="588"/>
    </location>
</feature>
<dbReference type="RefSeq" id="XP_064706856.1">
    <property type="nucleotide sequence ID" value="XM_064845311.1"/>
</dbReference>
<feature type="compositionally biased region" description="Low complexity" evidence="1">
    <location>
        <begin position="228"/>
        <end position="238"/>
    </location>
</feature>
<proteinExistence type="predicted"/>
<dbReference type="AlphaFoldDB" id="A0AAV9NB62"/>
<name>A0AAV9NB62_9EURO</name>
<dbReference type="EMBL" id="JAVRRD010000011">
    <property type="protein sequence ID" value="KAK5053731.1"/>
    <property type="molecule type" value="Genomic_DNA"/>
</dbReference>
<dbReference type="GeneID" id="89969908"/>
<feature type="region of interest" description="Disordered" evidence="1">
    <location>
        <begin position="651"/>
        <end position="682"/>
    </location>
</feature>
<comment type="caution">
    <text evidence="2">The sequence shown here is derived from an EMBL/GenBank/DDBJ whole genome shotgun (WGS) entry which is preliminary data.</text>
</comment>
<protein>
    <submittedName>
        <fullName evidence="2">Uncharacterized protein</fullName>
    </submittedName>
</protein>
<keyword evidence="3" id="KW-1185">Reference proteome</keyword>
<evidence type="ECO:0000256" key="1">
    <source>
        <dbReference type="SAM" id="MobiDB-lite"/>
    </source>
</evidence>
<dbReference type="Proteomes" id="UP001358417">
    <property type="component" value="Unassembled WGS sequence"/>
</dbReference>
<feature type="compositionally biased region" description="Polar residues" evidence="1">
    <location>
        <begin position="46"/>
        <end position="67"/>
    </location>
</feature>
<feature type="region of interest" description="Disordered" evidence="1">
    <location>
        <begin position="492"/>
        <end position="518"/>
    </location>
</feature>
<feature type="compositionally biased region" description="Low complexity" evidence="1">
    <location>
        <begin position="256"/>
        <end position="276"/>
    </location>
</feature>
<accession>A0AAV9NB62</accession>
<feature type="region of interest" description="Disordered" evidence="1">
    <location>
        <begin position="113"/>
        <end position="141"/>
    </location>
</feature>
<evidence type="ECO:0000313" key="2">
    <source>
        <dbReference type="EMBL" id="KAK5053731.1"/>
    </source>
</evidence>
<feature type="region of interest" description="Disordered" evidence="1">
    <location>
        <begin position="44"/>
        <end position="70"/>
    </location>
</feature>
<sequence>MPGHVPQMQKLFQNAKATFRLDVRFAASPVGSIDARLPTNVEVASHQDSTTSGSSLGTQPQSVSTPSKDWRYSTAPGFLAEFELDVREPFPERSPQLPTLRSVDADQNQVLVPEPLSSGFSTPVNSKALPPTETGKSSSPPCFDIECPNHVIKQSMDIVLQDVTTGDILSPDDLQQPLENLNVGNDPVMAMATTDNSPTAIVMRSHQTGFQDPDPEPEAKSHDTISLSESAKAAATSAKVKRRILTELFPKPPTHTNSPISPVSSTSHPSKSEPTSCPAPLLHQRGPAVICPDPTLHFRPNRPSFQQEEHPDYPHQLHTNFFREHAGAYHRATDTGSPMPLLKARASTESPREMRRQSHETLRFQRHLHDSRVYRQQLDHGVRPRPSTADEHFQPGWYYNNEVSPPQISYGPELYSFSTAAAKVIGQDPAPDSRIRDSYRTDTLTPLAKPPHRFRKNGILALASSRGVGKYYGGPMYQPRASSRHMHFSATPPPDDVRFRSSPPRSYSASMHGGPTRKRIRDAEARRVEIFEDDPITEEEEIEIDPKLKLEEGEEVMELDEETRAAVRMSLYGTPSTQSSMKELSPNVTAWRKGDRPSGSRKKRRPSYWDGDLTEIVRSPAARRMVNSSVTKEVDLRSQAAEVEYEEVVFNEGSVQSEDELEGVSRTAEEPILNGEDVQMEY</sequence>
<evidence type="ECO:0000313" key="3">
    <source>
        <dbReference type="Proteomes" id="UP001358417"/>
    </source>
</evidence>
<organism evidence="2 3">
    <name type="scientific">Exophiala bonariae</name>
    <dbReference type="NCBI Taxonomy" id="1690606"/>
    <lineage>
        <taxon>Eukaryota</taxon>
        <taxon>Fungi</taxon>
        <taxon>Dikarya</taxon>
        <taxon>Ascomycota</taxon>
        <taxon>Pezizomycotina</taxon>
        <taxon>Eurotiomycetes</taxon>
        <taxon>Chaetothyriomycetidae</taxon>
        <taxon>Chaetothyriales</taxon>
        <taxon>Herpotrichiellaceae</taxon>
        <taxon>Exophiala</taxon>
    </lineage>
</organism>
<feature type="region of interest" description="Disordered" evidence="1">
    <location>
        <begin position="574"/>
        <end position="611"/>
    </location>
</feature>